<evidence type="ECO:0000313" key="5">
    <source>
        <dbReference type="Proteomes" id="UP000322225"/>
    </source>
</evidence>
<dbReference type="Gene3D" id="1.10.30.10">
    <property type="entry name" value="High mobility group box domain"/>
    <property type="match status" value="1"/>
</dbReference>
<feature type="compositionally biased region" description="Low complexity" evidence="3">
    <location>
        <begin position="412"/>
        <end position="425"/>
    </location>
</feature>
<dbReference type="Pfam" id="PF00505">
    <property type="entry name" value="HMG_box"/>
    <property type="match status" value="1"/>
</dbReference>
<feature type="compositionally biased region" description="Low complexity" evidence="3">
    <location>
        <begin position="74"/>
        <end position="87"/>
    </location>
</feature>
<dbReference type="GO" id="GO:0005634">
    <property type="term" value="C:nucleus"/>
    <property type="evidence" value="ECO:0007669"/>
    <property type="project" value="UniProtKB-UniRule"/>
</dbReference>
<dbReference type="AlphaFoldDB" id="A0A5M6C7Z8"/>
<feature type="compositionally biased region" description="Low complexity" evidence="3">
    <location>
        <begin position="98"/>
        <end position="117"/>
    </location>
</feature>
<dbReference type="EMBL" id="CP144056">
    <property type="protein sequence ID" value="WWD19274.1"/>
    <property type="molecule type" value="Genomic_DNA"/>
</dbReference>
<dbReference type="InterPro" id="IPR051356">
    <property type="entry name" value="SOX/SOX-like_TF"/>
</dbReference>
<dbReference type="SMART" id="SM00398">
    <property type="entry name" value="HMG"/>
    <property type="match status" value="1"/>
</dbReference>
<feature type="compositionally biased region" description="Polar residues" evidence="3">
    <location>
        <begin position="37"/>
        <end position="58"/>
    </location>
</feature>
<proteinExistence type="predicted"/>
<dbReference type="KEGG" id="ksn:43585874"/>
<feature type="region of interest" description="Disordered" evidence="3">
    <location>
        <begin position="379"/>
        <end position="449"/>
    </location>
</feature>
<feature type="region of interest" description="Disordered" evidence="3">
    <location>
        <begin position="1"/>
        <end position="220"/>
    </location>
</feature>
<keyword evidence="2" id="KW-0539">Nucleus</keyword>
<dbReference type="CDD" id="cd01389">
    <property type="entry name" value="HMG-box_ROX1-like"/>
    <property type="match status" value="1"/>
</dbReference>
<dbReference type="InterPro" id="IPR036910">
    <property type="entry name" value="HMG_box_dom_sf"/>
</dbReference>
<keyword evidence="5" id="KW-1185">Reference proteome</keyword>
<dbReference type="OrthoDB" id="6247875at2759"/>
<dbReference type="GO" id="GO:0000981">
    <property type="term" value="F:DNA-binding transcription factor activity, RNA polymerase II-specific"/>
    <property type="evidence" value="ECO:0007669"/>
    <property type="project" value="TreeGrafter"/>
</dbReference>
<dbReference type="GO" id="GO:0000978">
    <property type="term" value="F:RNA polymerase II cis-regulatory region sequence-specific DNA binding"/>
    <property type="evidence" value="ECO:0007669"/>
    <property type="project" value="TreeGrafter"/>
</dbReference>
<evidence type="ECO:0000313" key="4">
    <source>
        <dbReference type="EMBL" id="WWD19274.1"/>
    </source>
</evidence>
<sequence>MNGNFWTTAGVFASTPEMLDESGRDDFFQLEPPTPRNPSSNSQAHSSYVPSHSASTGPSFHPVQSHHSLRSYRSTSSLGWSTTTTASEPTSISDEESLFASSPALLPTSLSPNLTPSGTKPNARIPSLSIDPRLFAPPHNSARGGEGVDGGETIVTARPKSSKGRGGKSANKVDKESVVGRPSSAGKKRSSSGELSTKAKDDAAKKKISHARKQTPDHIPRPRNAFILFRKHVVDSKLIPASVEMRHQNVSIITAKMWSEAPPDQKAHFNELARIEKEEHLKKYPGYRYQPVYRRTNVIRRRVRKDEAEEEKCKSVAELLMKGKSGEELEEVIKEKINKGSEEEVGSSPSGRGEKKSSSRKNSQACELSKGALRALRAQIRQQQQSGEWSDISRSTSLVPSEAGASRRRGQSRTTSQSRSRQTSSVYETESPESCSRLEDDDDLMGDDTIGQEFKFGFAPSQLYHPGFSVQAQILPQFDQGQGAYWLSSGENTSYGHPDMSGGTFSQAIVGDVQMGGENGGQQQHFEYTQNNAFQPTHHPQHISIASSSEVTGQSLDSSPPLALFYPQPKHNTPSIPASQGSYLTHDTALPFSPSVTQFTFPTSTDEINYDLLLQEANGRFPPPPPPMSARWDKAHLLPPSSEVPLEDLPFDDSMFLGDFEAALAQADEVVW</sequence>
<dbReference type="PANTHER" id="PTHR45789">
    <property type="entry name" value="FI18025P1"/>
    <property type="match status" value="1"/>
</dbReference>
<dbReference type="PANTHER" id="PTHR45789:SF2">
    <property type="entry name" value="FI18025P1"/>
    <property type="match status" value="1"/>
</dbReference>
<feature type="region of interest" description="Disordered" evidence="3">
    <location>
        <begin position="336"/>
        <end position="367"/>
    </location>
</feature>
<accession>A0A5M6C7Z8</accession>
<name>A0A5M6C7Z8_9TREE</name>
<evidence type="ECO:0000256" key="2">
    <source>
        <dbReference type="ARBA" id="ARBA00023242"/>
    </source>
</evidence>
<organism evidence="4 5">
    <name type="scientific">Kwoniella shandongensis</name>
    <dbReference type="NCBI Taxonomy" id="1734106"/>
    <lineage>
        <taxon>Eukaryota</taxon>
        <taxon>Fungi</taxon>
        <taxon>Dikarya</taxon>
        <taxon>Basidiomycota</taxon>
        <taxon>Agaricomycotina</taxon>
        <taxon>Tremellomycetes</taxon>
        <taxon>Tremellales</taxon>
        <taxon>Cryptococcaceae</taxon>
        <taxon>Kwoniella</taxon>
    </lineage>
</organism>
<dbReference type="GeneID" id="43585874"/>
<reference evidence="4" key="1">
    <citation type="submission" date="2017-08" db="EMBL/GenBank/DDBJ databases">
        <authorList>
            <person name="Cuomo C."/>
            <person name="Billmyre B."/>
            <person name="Heitman J."/>
        </authorList>
    </citation>
    <scope>NUCLEOTIDE SEQUENCE</scope>
    <source>
        <strain evidence="4">CBS 12478</strain>
    </source>
</reference>
<dbReference type="PROSITE" id="PS50118">
    <property type="entry name" value="HMG_BOX_2"/>
    <property type="match status" value="1"/>
</dbReference>
<dbReference type="RefSeq" id="XP_031863929.1">
    <property type="nucleotide sequence ID" value="XM_032001766.1"/>
</dbReference>
<protein>
    <submittedName>
        <fullName evidence="4">Uncharacterized protein</fullName>
    </submittedName>
</protein>
<reference evidence="4" key="2">
    <citation type="submission" date="2024-01" db="EMBL/GenBank/DDBJ databases">
        <title>Comparative genomics of Cryptococcus and Kwoniella reveals pathogenesis evolution and contrasting modes of karyotype evolution via chromosome fusion or intercentromeric recombination.</title>
        <authorList>
            <person name="Coelho M.A."/>
            <person name="David-Palma M."/>
            <person name="Shea T."/>
            <person name="Bowers K."/>
            <person name="McGinley-Smith S."/>
            <person name="Mohammad A.W."/>
            <person name="Gnirke A."/>
            <person name="Yurkov A.M."/>
            <person name="Nowrousian M."/>
            <person name="Sun S."/>
            <person name="Cuomo C.A."/>
            <person name="Heitman J."/>
        </authorList>
    </citation>
    <scope>NUCLEOTIDE SEQUENCE</scope>
    <source>
        <strain evidence="4">CBS 12478</strain>
    </source>
</reference>
<keyword evidence="1" id="KW-0238">DNA-binding</keyword>
<dbReference type="Proteomes" id="UP000322225">
    <property type="component" value="Chromosome 6"/>
</dbReference>
<gene>
    <name evidence="4" type="ORF">CI109_103732</name>
</gene>
<evidence type="ECO:0000256" key="3">
    <source>
        <dbReference type="SAM" id="MobiDB-lite"/>
    </source>
</evidence>
<evidence type="ECO:0000256" key="1">
    <source>
        <dbReference type="ARBA" id="ARBA00023125"/>
    </source>
</evidence>
<dbReference type="SUPFAM" id="SSF47095">
    <property type="entry name" value="HMG-box"/>
    <property type="match status" value="1"/>
</dbReference>
<feature type="compositionally biased region" description="Polar residues" evidence="3">
    <location>
        <begin position="386"/>
        <end position="399"/>
    </location>
</feature>
<dbReference type="InterPro" id="IPR009071">
    <property type="entry name" value="HMG_box_dom"/>
</dbReference>